<keyword evidence="1" id="KW-0031">Aminopeptidase</keyword>
<dbReference type="InterPro" id="IPR046450">
    <property type="entry name" value="PA_dom_sf"/>
</dbReference>
<dbReference type="AlphaFoldDB" id="A0A7G8BN54"/>
<reference evidence="9 10" key="1">
    <citation type="submission" date="2020-08" db="EMBL/GenBank/DDBJ databases">
        <title>Edaphobacter telluris sp. nov. and Acidobacterium dinghuensis sp. nov., two acidobacteria isolated from forest soil.</title>
        <authorList>
            <person name="Fu J."/>
            <person name="Qiu L."/>
        </authorList>
    </citation>
    <scope>NUCLEOTIDE SEQUENCE [LARGE SCALE GENOMIC DNA]</scope>
    <source>
        <strain evidence="9">4Y35</strain>
    </source>
</reference>
<keyword evidence="2" id="KW-0645">Protease</keyword>
<dbReference type="Gene3D" id="3.50.30.30">
    <property type="match status" value="1"/>
</dbReference>
<dbReference type="InterPro" id="IPR045175">
    <property type="entry name" value="M28_fam"/>
</dbReference>
<keyword evidence="3" id="KW-0479">Metal-binding</keyword>
<dbReference type="RefSeq" id="WP_186745762.1">
    <property type="nucleotide sequence ID" value="NZ_CP060394.1"/>
</dbReference>
<dbReference type="GO" id="GO:0006508">
    <property type="term" value="P:proteolysis"/>
    <property type="evidence" value="ECO:0007669"/>
    <property type="project" value="UniProtKB-KW"/>
</dbReference>
<dbReference type="Proteomes" id="UP000515312">
    <property type="component" value="Chromosome"/>
</dbReference>
<feature type="domain" description="Peptidase M28" evidence="8">
    <location>
        <begin position="297"/>
        <end position="501"/>
    </location>
</feature>
<evidence type="ECO:0000313" key="9">
    <source>
        <dbReference type="EMBL" id="QNI33974.1"/>
    </source>
</evidence>
<protein>
    <submittedName>
        <fullName evidence="9">M28 family peptidase</fullName>
    </submittedName>
</protein>
<keyword evidence="10" id="KW-1185">Reference proteome</keyword>
<dbReference type="GO" id="GO:0008235">
    <property type="term" value="F:metalloexopeptidase activity"/>
    <property type="evidence" value="ECO:0007669"/>
    <property type="project" value="InterPro"/>
</dbReference>
<dbReference type="PANTHER" id="PTHR12147:SF56">
    <property type="entry name" value="AMINOPEPTIDASE YDR415C-RELATED"/>
    <property type="match status" value="1"/>
</dbReference>
<dbReference type="EMBL" id="CP060394">
    <property type="protein sequence ID" value="QNI33974.1"/>
    <property type="molecule type" value="Genomic_DNA"/>
</dbReference>
<dbReference type="InterPro" id="IPR007484">
    <property type="entry name" value="Peptidase_M28"/>
</dbReference>
<evidence type="ECO:0000256" key="5">
    <source>
        <dbReference type="ARBA" id="ARBA00022801"/>
    </source>
</evidence>
<name>A0A7G8BN54_9BACT</name>
<dbReference type="Pfam" id="PF04389">
    <property type="entry name" value="Peptidase_M28"/>
    <property type="match status" value="1"/>
</dbReference>
<evidence type="ECO:0000256" key="2">
    <source>
        <dbReference type="ARBA" id="ARBA00022670"/>
    </source>
</evidence>
<dbReference type="GO" id="GO:0004177">
    <property type="term" value="F:aminopeptidase activity"/>
    <property type="evidence" value="ECO:0007669"/>
    <property type="project" value="UniProtKB-KW"/>
</dbReference>
<evidence type="ECO:0000256" key="6">
    <source>
        <dbReference type="ARBA" id="ARBA00022833"/>
    </source>
</evidence>
<keyword evidence="4 7" id="KW-0732">Signal</keyword>
<evidence type="ECO:0000313" key="10">
    <source>
        <dbReference type="Proteomes" id="UP000515312"/>
    </source>
</evidence>
<keyword evidence="5" id="KW-0378">Hydrolase</keyword>
<feature type="chain" id="PRO_5028835016" evidence="7">
    <location>
        <begin position="19"/>
        <end position="546"/>
    </location>
</feature>
<evidence type="ECO:0000259" key="8">
    <source>
        <dbReference type="Pfam" id="PF04389"/>
    </source>
</evidence>
<accession>A0A7G8BN54</accession>
<dbReference type="SUPFAM" id="SSF53187">
    <property type="entry name" value="Zn-dependent exopeptidases"/>
    <property type="match status" value="1"/>
</dbReference>
<dbReference type="PANTHER" id="PTHR12147">
    <property type="entry name" value="METALLOPEPTIDASE M28 FAMILY MEMBER"/>
    <property type="match status" value="1"/>
</dbReference>
<evidence type="ECO:0000256" key="7">
    <source>
        <dbReference type="SAM" id="SignalP"/>
    </source>
</evidence>
<feature type="signal peptide" evidence="7">
    <location>
        <begin position="1"/>
        <end position="18"/>
    </location>
</feature>
<sequence>MSALVALSLVWAMHPVRAGGDAADEVSTTIRPEAIRADMRFLADDLLEGRQTGTRGHEIAANFMAAEFEAMGLEPAGENGTYFQNVPLRSTRPDEDHTTLSIVQRGKTQALIFRQDFLSYGDPGRTDTSVEAPVVYVGFGVTAPEQGYDDYAGVDVRGKVVASIYGAPPQFESTMRAHYSSRVTKAANAVAHGAVGAISLDSPVLEQLYPFKDRVNDLAFPDMHWLDAQGQPNDSFPELRATAILSMEATAGVFEGSGRSIEEIYTASKEGKPLSLALPVTAKIRLVSKLEDIRSPNVAARLQGSDPKLRDQYVVFTAHLDHLGIGEPVNGDKIYNGALDNASGSACLLEIARAYSQMKPRPRRSILFLSVTGEEEGLLGSDYFEHNPTVTNSSLVADINMDGAALLWPIEDVIARGGEHSTLSAAVHEAAARLNIDVSPDPHPEQVLFIRSDQYSFVRQGIPSVFPHSGIKSSNPKVKPDEIQMTWFKTIYHKPTDDMSQPFDFESGAKFARFNFLLGYVVAQQNERPVWNPGDFFGEHYGNKKE</sequence>
<evidence type="ECO:0000256" key="3">
    <source>
        <dbReference type="ARBA" id="ARBA00022723"/>
    </source>
</evidence>
<organism evidence="9 10">
    <name type="scientific">Alloacidobacterium dinghuense</name>
    <dbReference type="NCBI Taxonomy" id="2763107"/>
    <lineage>
        <taxon>Bacteria</taxon>
        <taxon>Pseudomonadati</taxon>
        <taxon>Acidobacteriota</taxon>
        <taxon>Terriglobia</taxon>
        <taxon>Terriglobales</taxon>
        <taxon>Acidobacteriaceae</taxon>
        <taxon>Alloacidobacterium</taxon>
    </lineage>
</organism>
<dbReference type="GO" id="GO:0046872">
    <property type="term" value="F:metal ion binding"/>
    <property type="evidence" value="ECO:0007669"/>
    <property type="project" value="UniProtKB-KW"/>
</dbReference>
<keyword evidence="6" id="KW-0862">Zinc</keyword>
<dbReference type="KEGG" id="adin:H7849_08735"/>
<dbReference type="CDD" id="cd04820">
    <property type="entry name" value="PA_M28_1_1"/>
    <property type="match status" value="1"/>
</dbReference>
<evidence type="ECO:0000256" key="1">
    <source>
        <dbReference type="ARBA" id="ARBA00022438"/>
    </source>
</evidence>
<dbReference type="Gene3D" id="3.40.630.10">
    <property type="entry name" value="Zn peptidases"/>
    <property type="match status" value="2"/>
</dbReference>
<proteinExistence type="predicted"/>
<evidence type="ECO:0000256" key="4">
    <source>
        <dbReference type="ARBA" id="ARBA00022729"/>
    </source>
</evidence>
<gene>
    <name evidence="9" type="ORF">H7849_08735</name>
</gene>
<dbReference type="SUPFAM" id="SSF52025">
    <property type="entry name" value="PA domain"/>
    <property type="match status" value="1"/>
</dbReference>